<sequence>MVADLFLFKPFGPPIVVPLSTEQPLPACPTQPISAGLRLRYRVSAASRSRGFIFGIRTTKILLMLSSCRQIIMMMTVMRSMSKWRLRWAFRPVNCVACMVAPEGTRLADSIRLP</sequence>
<protein>
    <submittedName>
        <fullName evidence="1">Uncharacterized protein</fullName>
    </submittedName>
</protein>
<gene>
    <name evidence="1" type="ORF">M752DRAFT_108994</name>
</gene>
<dbReference type="Proteomes" id="UP000254937">
    <property type="component" value="Unassembled WGS sequence"/>
</dbReference>
<evidence type="ECO:0000313" key="1">
    <source>
        <dbReference type="EMBL" id="RDK36936.1"/>
    </source>
</evidence>
<keyword evidence="2" id="KW-1185">Reference proteome</keyword>
<organism evidence="1 2">
    <name type="scientific">Aspergillus phoenicis ATCC 13157</name>
    <dbReference type="NCBI Taxonomy" id="1353007"/>
    <lineage>
        <taxon>Eukaryota</taxon>
        <taxon>Fungi</taxon>
        <taxon>Dikarya</taxon>
        <taxon>Ascomycota</taxon>
        <taxon>Pezizomycotina</taxon>
        <taxon>Eurotiomycetes</taxon>
        <taxon>Eurotiomycetidae</taxon>
        <taxon>Eurotiales</taxon>
        <taxon>Aspergillaceae</taxon>
        <taxon>Aspergillus</taxon>
    </lineage>
</organism>
<dbReference type="EMBL" id="KZ851875">
    <property type="protein sequence ID" value="RDK36936.1"/>
    <property type="molecule type" value="Genomic_DNA"/>
</dbReference>
<accession>A0A370P4Z4</accession>
<dbReference type="AlphaFoldDB" id="A0A370P4Z4"/>
<evidence type="ECO:0000313" key="2">
    <source>
        <dbReference type="Proteomes" id="UP000254937"/>
    </source>
</evidence>
<proteinExistence type="predicted"/>
<name>A0A370P4Z4_ASPPH</name>
<reference evidence="1 2" key="1">
    <citation type="submission" date="2018-07" db="EMBL/GenBank/DDBJ databases">
        <title>Section-level genome sequencing of Aspergillus section Nigri to investigate inter- and intra-species variation.</title>
        <authorList>
            <consortium name="DOE Joint Genome Institute"/>
            <person name="Vesth T.C."/>
            <person name="Nybo J.L."/>
            <person name="Theobald S."/>
            <person name="Frisvad J.C."/>
            <person name="Larsen T.O."/>
            <person name="Nielsen K.F."/>
            <person name="Hoof J.B."/>
            <person name="Brandl J."/>
            <person name="Salamov A."/>
            <person name="Riley R."/>
            <person name="Gladden J.M."/>
            <person name="Phatale P."/>
            <person name="Nielsen M.T."/>
            <person name="Lyhne E.K."/>
            <person name="Kogle M.E."/>
            <person name="Strasser K."/>
            <person name="McDonnell E."/>
            <person name="Barry K."/>
            <person name="Clum A."/>
            <person name="Chen C."/>
            <person name="Nolan M."/>
            <person name="Sandor L."/>
            <person name="Kuo A."/>
            <person name="Lipzen A."/>
            <person name="Hainaut M."/>
            <person name="Drula E."/>
            <person name="Tsang A."/>
            <person name="Magnuson J.K."/>
            <person name="Henrissat B."/>
            <person name="Wiebenga A."/>
            <person name="Simmons B.A."/>
            <person name="Makela M.R."/>
            <person name="De vries R.P."/>
            <person name="Grigoriev I.V."/>
            <person name="Mortensen U.H."/>
            <person name="Baker S.E."/>
            <person name="Andersen M.R."/>
        </authorList>
    </citation>
    <scope>NUCLEOTIDE SEQUENCE [LARGE SCALE GENOMIC DNA]</scope>
    <source>
        <strain evidence="1 2">ATCC 13157</strain>
    </source>
</reference>